<dbReference type="InterPro" id="IPR045851">
    <property type="entry name" value="AMP-bd_C_sf"/>
</dbReference>
<comment type="similarity">
    <text evidence="1">Belongs to the ATP-dependent AMP-binding enzyme family.</text>
</comment>
<evidence type="ECO:0000256" key="2">
    <source>
        <dbReference type="ARBA" id="ARBA00022598"/>
    </source>
</evidence>
<dbReference type="InterPro" id="IPR025110">
    <property type="entry name" value="AMP-bd_C"/>
</dbReference>
<dbReference type="FunFam" id="3.30.300.30:FF:000008">
    <property type="entry name" value="2,3-dihydroxybenzoate-AMP ligase"/>
    <property type="match status" value="1"/>
</dbReference>
<feature type="domain" description="AMP-dependent synthetase/ligase" evidence="3">
    <location>
        <begin position="8"/>
        <end position="372"/>
    </location>
</feature>
<dbReference type="InterPro" id="IPR000873">
    <property type="entry name" value="AMP-dep_synth/lig_dom"/>
</dbReference>
<dbReference type="PANTHER" id="PTHR43767">
    <property type="entry name" value="LONG-CHAIN-FATTY-ACID--COA LIGASE"/>
    <property type="match status" value="1"/>
</dbReference>
<keyword evidence="6" id="KW-1185">Reference proteome</keyword>
<reference evidence="5 6" key="1">
    <citation type="submission" date="2020-07" db="EMBL/GenBank/DDBJ databases">
        <title>Sequencing the genomes of 1000 actinobacteria strains.</title>
        <authorList>
            <person name="Klenk H.-P."/>
        </authorList>
    </citation>
    <scope>NUCLEOTIDE SEQUENCE [LARGE SCALE GENOMIC DNA]</scope>
    <source>
        <strain evidence="5 6">DSM 26487</strain>
    </source>
</reference>
<dbReference type="PROSITE" id="PS00455">
    <property type="entry name" value="AMP_BINDING"/>
    <property type="match status" value="1"/>
</dbReference>
<dbReference type="AlphaFoldDB" id="A0A7Z0IQH5"/>
<evidence type="ECO:0000256" key="1">
    <source>
        <dbReference type="ARBA" id="ARBA00006432"/>
    </source>
</evidence>
<evidence type="ECO:0000313" key="6">
    <source>
        <dbReference type="Proteomes" id="UP000564496"/>
    </source>
</evidence>
<dbReference type="RefSeq" id="WP_179656520.1">
    <property type="nucleotide sequence ID" value="NZ_JACBZR010000001.1"/>
</dbReference>
<sequence>MNFAEVLDVAADRAPAAEAIRLGGQILGYGELRHRARVVAGLIQSVRIQSGEKVAVLMHNAFEYAEIAFGVIGGGSVLLPVNPRLAAAEISYILDNADVRAIFIGPEFVDTMLGIRRELEKIDHVFVAAEELPLAAAESGWQLYESAIAAAGAVDDWADTDGQDDCMLVYTSGTTGSPKGAVRSHASAIWGASNFSTVWGQIDPERDRFLYCIPMASIGFLNVFASSVFNGLAVELMYKFSPEKALEVIETNRVTHAYLVPAMWRMIMRSPELGSRDLASLRVGIWGGEPLDDALREAILSRFGPVLLGVFGTTEGALLSSRLGDDQRLPKTSGRAAGYNRFRIVDEAGNEVPRGTVGELINKGPTTLSRYYKNPEATADVLRNGWYYTGDLAWMNEDGFVFVVDRKREMLIAGGQNVYPAELERVLCSHRAVAAAAVVGVPDPDWGEAAMAFVVPLDGAPPVDELTAHMRAHLAGYKVPRHWRFVDELPTNSMGKVRKQALREMAAGAEGVGAV</sequence>
<dbReference type="InterPro" id="IPR042099">
    <property type="entry name" value="ANL_N_sf"/>
</dbReference>
<proteinExistence type="inferred from homology"/>
<dbReference type="InterPro" id="IPR050237">
    <property type="entry name" value="ATP-dep_AMP-bd_enzyme"/>
</dbReference>
<accession>A0A7Z0IQH5</accession>
<dbReference type="InterPro" id="IPR020845">
    <property type="entry name" value="AMP-binding_CS"/>
</dbReference>
<organism evidence="5 6">
    <name type="scientific">Nocardioides panzhihuensis</name>
    <dbReference type="NCBI Taxonomy" id="860243"/>
    <lineage>
        <taxon>Bacteria</taxon>
        <taxon>Bacillati</taxon>
        <taxon>Actinomycetota</taxon>
        <taxon>Actinomycetes</taxon>
        <taxon>Propionibacteriales</taxon>
        <taxon>Nocardioidaceae</taxon>
        <taxon>Nocardioides</taxon>
    </lineage>
</organism>
<name>A0A7Z0IQH5_9ACTN</name>
<dbReference type="Gene3D" id="3.40.50.12780">
    <property type="entry name" value="N-terminal domain of ligase-like"/>
    <property type="match status" value="1"/>
</dbReference>
<dbReference type="EMBL" id="JACBZR010000001">
    <property type="protein sequence ID" value="NYI75846.1"/>
    <property type="molecule type" value="Genomic_DNA"/>
</dbReference>
<dbReference type="SUPFAM" id="SSF56801">
    <property type="entry name" value="Acetyl-CoA synthetase-like"/>
    <property type="match status" value="1"/>
</dbReference>
<evidence type="ECO:0000259" key="4">
    <source>
        <dbReference type="Pfam" id="PF13193"/>
    </source>
</evidence>
<keyword evidence="2 5" id="KW-0436">Ligase</keyword>
<dbReference type="Pfam" id="PF13193">
    <property type="entry name" value="AMP-binding_C"/>
    <property type="match status" value="1"/>
</dbReference>
<evidence type="ECO:0000313" key="5">
    <source>
        <dbReference type="EMBL" id="NYI75846.1"/>
    </source>
</evidence>
<dbReference type="GO" id="GO:0016878">
    <property type="term" value="F:acid-thiol ligase activity"/>
    <property type="evidence" value="ECO:0007669"/>
    <property type="project" value="UniProtKB-ARBA"/>
</dbReference>
<gene>
    <name evidence="5" type="ORF">BJ988_000494</name>
</gene>
<protein>
    <submittedName>
        <fullName evidence="5">Acyl-CoA synthetase (AMP-forming)/AMP-acid ligase II</fullName>
    </submittedName>
</protein>
<dbReference type="Proteomes" id="UP000564496">
    <property type="component" value="Unassembled WGS sequence"/>
</dbReference>
<feature type="domain" description="AMP-binding enzyme C-terminal" evidence="4">
    <location>
        <begin position="422"/>
        <end position="496"/>
    </location>
</feature>
<evidence type="ECO:0000259" key="3">
    <source>
        <dbReference type="Pfam" id="PF00501"/>
    </source>
</evidence>
<dbReference type="Pfam" id="PF00501">
    <property type="entry name" value="AMP-binding"/>
    <property type="match status" value="1"/>
</dbReference>
<dbReference type="Gene3D" id="3.30.300.30">
    <property type="match status" value="1"/>
</dbReference>
<dbReference type="PANTHER" id="PTHR43767:SF1">
    <property type="entry name" value="NONRIBOSOMAL PEPTIDE SYNTHASE PES1 (EUROFUNG)-RELATED"/>
    <property type="match status" value="1"/>
</dbReference>
<comment type="caution">
    <text evidence="5">The sequence shown here is derived from an EMBL/GenBank/DDBJ whole genome shotgun (WGS) entry which is preliminary data.</text>
</comment>